<dbReference type="InterPro" id="IPR014710">
    <property type="entry name" value="RmlC-like_jellyroll"/>
</dbReference>
<evidence type="ECO:0000313" key="6">
    <source>
        <dbReference type="EMBL" id="OAI29830.1"/>
    </source>
</evidence>
<dbReference type="SUPFAM" id="SSF51182">
    <property type="entry name" value="RmlC-like cupins"/>
    <property type="match status" value="1"/>
</dbReference>
<dbReference type="KEGG" id="mko:MKLM6_1088"/>
<evidence type="ECO:0000256" key="3">
    <source>
        <dbReference type="RuleBase" id="RU003457"/>
    </source>
</evidence>
<sequence length="294" mass="32132">MNAQIEQSETVQQSRQIEQLVEGRATSDGAGVKLTRLLGQDLQRRLDPFLMLDAFASESADDYIAGFPNHPHRGFETLTYLLVGRMRHRDNAGHEGLLETGGMQWMTAGRGIVHSEMPEQKDGLLAGFQLWINLPAADKMVPAWYRDVQSPDIPQFGRAGARVRVLAGASHGVTGPIQRPKTEPLVLDLELPAGTRFEQPLPAGHNAFFYVHGGEVEVAGRIAGRGRMAVLSTNPRADGVALHALADSRVLLVAGAPLGEAIVQHGPFVMNSREQIEQAVYDYQHGRFGFNNSD</sequence>
<evidence type="ECO:0000259" key="4">
    <source>
        <dbReference type="Pfam" id="PF02678"/>
    </source>
</evidence>
<dbReference type="CDD" id="cd02247">
    <property type="entry name" value="cupin_pirin_C"/>
    <property type="match status" value="1"/>
</dbReference>
<name>A0A291IGL1_9GAMM</name>
<protein>
    <submittedName>
        <fullName evidence="6">Uncharacterized protein</fullName>
    </submittedName>
</protein>
<dbReference type="PANTHER" id="PTHR13903:SF8">
    <property type="entry name" value="PIRIN"/>
    <property type="match status" value="1"/>
</dbReference>
<feature type="binding site" evidence="2">
    <location>
        <position position="72"/>
    </location>
    <ligand>
        <name>Fe cation</name>
        <dbReference type="ChEBI" id="CHEBI:24875"/>
    </ligand>
</feature>
<comment type="cofactor">
    <cofactor evidence="2">
        <name>Fe cation</name>
        <dbReference type="ChEBI" id="CHEBI:24875"/>
    </cofactor>
    <text evidence="2">Binds 1 Fe cation per subunit.</text>
</comment>
<gene>
    <name evidence="6" type="ORF">A1356_03345</name>
</gene>
<evidence type="ECO:0000259" key="5">
    <source>
        <dbReference type="Pfam" id="PF05726"/>
    </source>
</evidence>
<dbReference type="AlphaFoldDB" id="A0A291IGL1"/>
<dbReference type="RefSeq" id="WP_064024377.1">
    <property type="nucleotide sequence ID" value="NZ_CP023669.1"/>
</dbReference>
<evidence type="ECO:0000256" key="2">
    <source>
        <dbReference type="PIRSR" id="PIRSR006232-1"/>
    </source>
</evidence>
<feature type="binding site" evidence="2">
    <location>
        <position position="114"/>
    </location>
    <ligand>
        <name>Fe cation</name>
        <dbReference type="ChEBI" id="CHEBI:24875"/>
    </ligand>
</feature>
<comment type="caution">
    <text evidence="6">The sequence shown here is derived from an EMBL/GenBank/DDBJ whole genome shotgun (WGS) entry which is preliminary data.</text>
</comment>
<comment type="similarity">
    <text evidence="1 3">Belongs to the pirin family.</text>
</comment>
<keyword evidence="7" id="KW-1185">Reference proteome</keyword>
<dbReference type="EMBL" id="LUUL01000023">
    <property type="protein sequence ID" value="OAI29830.1"/>
    <property type="molecule type" value="Genomic_DNA"/>
</dbReference>
<organism evidence="6 7">
    <name type="scientific">Methylomonas koyamae</name>
    <dbReference type="NCBI Taxonomy" id="702114"/>
    <lineage>
        <taxon>Bacteria</taxon>
        <taxon>Pseudomonadati</taxon>
        <taxon>Pseudomonadota</taxon>
        <taxon>Gammaproteobacteria</taxon>
        <taxon>Methylococcales</taxon>
        <taxon>Methylococcaceae</taxon>
        <taxon>Methylomonas</taxon>
    </lineage>
</organism>
<feature type="domain" description="Pirin C-terminal" evidence="5">
    <location>
        <begin position="186"/>
        <end position="289"/>
    </location>
</feature>
<reference evidence="6 7" key="1">
    <citation type="submission" date="2016-03" db="EMBL/GenBank/DDBJ databases">
        <authorList>
            <person name="Heylen K."/>
            <person name="De Vos P."/>
            <person name="Vekeman B."/>
        </authorList>
    </citation>
    <scope>NUCLEOTIDE SEQUENCE [LARGE SCALE GENOMIC DNA]</scope>
    <source>
        <strain evidence="6 7">R-49807</strain>
    </source>
</reference>
<keyword evidence="2" id="KW-0408">Iron</keyword>
<accession>A0A291IGL1</accession>
<dbReference type="InterPro" id="IPR003829">
    <property type="entry name" value="Pirin_N_dom"/>
</dbReference>
<dbReference type="InterPro" id="IPR012093">
    <property type="entry name" value="Pirin"/>
</dbReference>
<dbReference type="PANTHER" id="PTHR13903">
    <property type="entry name" value="PIRIN-RELATED"/>
    <property type="match status" value="1"/>
</dbReference>
<dbReference type="InterPro" id="IPR011051">
    <property type="entry name" value="RmlC_Cupin_sf"/>
</dbReference>
<dbReference type="CDD" id="cd02909">
    <property type="entry name" value="cupin_pirin_N"/>
    <property type="match status" value="1"/>
</dbReference>
<dbReference type="GO" id="GO:0046872">
    <property type="term" value="F:metal ion binding"/>
    <property type="evidence" value="ECO:0007669"/>
    <property type="project" value="UniProtKB-KW"/>
</dbReference>
<dbReference type="PIRSF" id="PIRSF006232">
    <property type="entry name" value="Pirin"/>
    <property type="match status" value="1"/>
</dbReference>
<evidence type="ECO:0000313" key="7">
    <source>
        <dbReference type="Proteomes" id="UP000077734"/>
    </source>
</evidence>
<feature type="binding site" evidence="2">
    <location>
        <position position="116"/>
    </location>
    <ligand>
        <name>Fe cation</name>
        <dbReference type="ChEBI" id="CHEBI:24875"/>
    </ligand>
</feature>
<feature type="binding site" evidence="2">
    <location>
        <position position="70"/>
    </location>
    <ligand>
        <name>Fe cation</name>
        <dbReference type="ChEBI" id="CHEBI:24875"/>
    </ligand>
</feature>
<dbReference type="Pfam" id="PF02678">
    <property type="entry name" value="Pirin"/>
    <property type="match status" value="1"/>
</dbReference>
<dbReference type="Gene3D" id="2.60.120.10">
    <property type="entry name" value="Jelly Rolls"/>
    <property type="match status" value="2"/>
</dbReference>
<dbReference type="Proteomes" id="UP000077734">
    <property type="component" value="Unassembled WGS sequence"/>
</dbReference>
<keyword evidence="2" id="KW-0479">Metal-binding</keyword>
<evidence type="ECO:0000256" key="1">
    <source>
        <dbReference type="ARBA" id="ARBA00008416"/>
    </source>
</evidence>
<proteinExistence type="inferred from homology"/>
<dbReference type="InterPro" id="IPR008778">
    <property type="entry name" value="Pirin_C_dom"/>
</dbReference>
<dbReference type="Pfam" id="PF05726">
    <property type="entry name" value="Pirin_C"/>
    <property type="match status" value="1"/>
</dbReference>
<feature type="domain" description="Pirin N-terminal" evidence="4">
    <location>
        <begin position="33"/>
        <end position="132"/>
    </location>
</feature>